<organism evidence="7 8">
    <name type="scientific">Geodia barretti</name>
    <name type="common">Barrett's horny sponge</name>
    <dbReference type="NCBI Taxonomy" id="519541"/>
    <lineage>
        <taxon>Eukaryota</taxon>
        <taxon>Metazoa</taxon>
        <taxon>Porifera</taxon>
        <taxon>Demospongiae</taxon>
        <taxon>Heteroscleromorpha</taxon>
        <taxon>Tetractinellida</taxon>
        <taxon>Astrophorina</taxon>
        <taxon>Geodiidae</taxon>
        <taxon>Geodia</taxon>
    </lineage>
</organism>
<dbReference type="GO" id="GO:0008430">
    <property type="term" value="F:selenium binding"/>
    <property type="evidence" value="ECO:0007669"/>
    <property type="project" value="InterPro"/>
</dbReference>
<dbReference type="InterPro" id="IPR008826">
    <property type="entry name" value="Se-bd"/>
</dbReference>
<dbReference type="EMBL" id="CASHTH010000025">
    <property type="protein sequence ID" value="CAI7989184.1"/>
    <property type="molecule type" value="Genomic_DNA"/>
</dbReference>
<dbReference type="SUPFAM" id="SSF75011">
    <property type="entry name" value="3-carboxy-cis,cis-mucoante lactonizing enzyme"/>
    <property type="match status" value="1"/>
</dbReference>
<comment type="catalytic activity">
    <reaction evidence="6">
        <text>methanethiol + O2 + H2O = hydrogen sulfide + formaldehyde + H2O2 + H(+)</text>
        <dbReference type="Rhea" id="RHEA:11812"/>
        <dbReference type="ChEBI" id="CHEBI:15377"/>
        <dbReference type="ChEBI" id="CHEBI:15378"/>
        <dbReference type="ChEBI" id="CHEBI:15379"/>
        <dbReference type="ChEBI" id="CHEBI:16007"/>
        <dbReference type="ChEBI" id="CHEBI:16240"/>
        <dbReference type="ChEBI" id="CHEBI:16842"/>
        <dbReference type="ChEBI" id="CHEBI:29919"/>
        <dbReference type="EC" id="1.8.3.4"/>
    </reaction>
</comment>
<evidence type="ECO:0000256" key="2">
    <source>
        <dbReference type="ARBA" id="ARBA00005606"/>
    </source>
</evidence>
<dbReference type="Proteomes" id="UP001174909">
    <property type="component" value="Unassembled WGS sequence"/>
</dbReference>
<reference evidence="7" key="1">
    <citation type="submission" date="2023-03" db="EMBL/GenBank/DDBJ databases">
        <authorList>
            <person name="Steffen K."/>
            <person name="Cardenas P."/>
        </authorList>
    </citation>
    <scope>NUCLEOTIDE SEQUENCE</scope>
</reference>
<evidence type="ECO:0000256" key="3">
    <source>
        <dbReference type="ARBA" id="ARBA00012510"/>
    </source>
</evidence>
<evidence type="ECO:0000313" key="8">
    <source>
        <dbReference type="Proteomes" id="UP001174909"/>
    </source>
</evidence>
<comment type="pathway">
    <text evidence="1">Organosulfur degradation.</text>
</comment>
<dbReference type="Gene3D" id="2.130.10.10">
    <property type="entry name" value="YVTN repeat-like/Quinoprotein amine dehydrogenase"/>
    <property type="match status" value="1"/>
</dbReference>
<accession>A0AA35QRM4</accession>
<evidence type="ECO:0000313" key="7">
    <source>
        <dbReference type="EMBL" id="CAI7989184.1"/>
    </source>
</evidence>
<dbReference type="PANTHER" id="PTHR23300:SF0">
    <property type="entry name" value="METHANETHIOL OXIDASE"/>
    <property type="match status" value="1"/>
</dbReference>
<evidence type="ECO:0000256" key="5">
    <source>
        <dbReference type="ARBA" id="ARBA00023266"/>
    </source>
</evidence>
<sequence length="463" mass="51465">MATWTPDPTFYPSPKMAMDAPQEELAYVAIVNPTSDGKPDALGVIDVNPDSSTYQQVVGRMEMPSSGDELHHFGWNACSASLCPNMPHPHVERRYLLLGGLRSSNIYVVDTKDDPRNPKITKVIEADEFQKKTGYSRPHTVHCGPDAIYMNALGSPDGNGPGGIFMLDHDTFEVKGKWEADRGPQVLSYDFWWHINHDTMITSEWGTPKMVESGIVPELLLDGQYGHQLHVWDLRTRKHKQVIDLGAEQQMALELRPAHDPRKAYGFVGVVTSLKDLSGAVFVWHQDGDEWTATKVIEVPAEPADPDLLPPLLKGFSAVPPVITDINLSLDDKFLYVSCWGTGEFRQYDVSDPFDAKLTGSVHLGGIVRKAAHPNGTPLNGGPQMVEVSRDGRRIYLTNSLYVAWDEQLYPEGIRGWTTKINASPDGGMEVDPDFFMDFGDERPHQIRLEGGDSSSDSFCYPD</sequence>
<keyword evidence="8" id="KW-1185">Reference proteome</keyword>
<protein>
    <recommendedName>
        <fullName evidence="4">Methanethiol oxidase</fullName>
        <ecNumber evidence="3">1.8.3.4</ecNumber>
    </recommendedName>
</protein>
<dbReference type="GO" id="GO:0018549">
    <property type="term" value="F:methanethiol oxidase activity"/>
    <property type="evidence" value="ECO:0007669"/>
    <property type="project" value="UniProtKB-EC"/>
</dbReference>
<dbReference type="AlphaFoldDB" id="A0AA35QRM4"/>
<evidence type="ECO:0000256" key="4">
    <source>
        <dbReference type="ARBA" id="ARBA00015601"/>
    </source>
</evidence>
<keyword evidence="5" id="KW-0711">Selenium</keyword>
<dbReference type="EC" id="1.8.3.4" evidence="3"/>
<comment type="similarity">
    <text evidence="2">Belongs to the selenium-binding protein family.</text>
</comment>
<evidence type="ECO:0000256" key="6">
    <source>
        <dbReference type="ARBA" id="ARBA00047539"/>
    </source>
</evidence>
<dbReference type="InterPro" id="IPR015943">
    <property type="entry name" value="WD40/YVTN_repeat-like_dom_sf"/>
</dbReference>
<gene>
    <name evidence="7" type="ORF">GBAR_LOCUS159</name>
</gene>
<comment type="caution">
    <text evidence="7">The sequence shown here is derived from an EMBL/GenBank/DDBJ whole genome shotgun (WGS) entry which is preliminary data.</text>
</comment>
<dbReference type="Pfam" id="PF05694">
    <property type="entry name" value="SBP56"/>
    <property type="match status" value="1"/>
</dbReference>
<proteinExistence type="inferred from homology"/>
<name>A0AA35QRM4_GEOBA</name>
<dbReference type="PANTHER" id="PTHR23300">
    <property type="entry name" value="METHANETHIOL OXIDASE"/>
    <property type="match status" value="1"/>
</dbReference>
<evidence type="ECO:0000256" key="1">
    <source>
        <dbReference type="ARBA" id="ARBA00005177"/>
    </source>
</evidence>